<sequence length="235" mass="27451">MTYMDCAFSESERVLRFPYACRYHPNAPCNKVSPKLQEYMVKVSHRAFPLYVTVVSFGEVFRKLGWSRHCESIEDCGGWAGTALNCIAYFLCVELLIFLDHYYLLHKFEWGKRVMKHSEHHVYKKADELNAWSAYAFAPQDGWSQGLPLALVTCVVRVPLPFVFFMEAATAVWTLYIHTDVRPLPWPFMGCNYHYLHHKYNWYNFGFMTCLFDTLFGTIKHPAPSDYSHMPAKSQ</sequence>
<dbReference type="EMBL" id="HBIZ01020034">
    <property type="protein sequence ID" value="CAE0760000.1"/>
    <property type="molecule type" value="Transcribed_RNA"/>
</dbReference>
<dbReference type="GO" id="GO:0005506">
    <property type="term" value="F:iron ion binding"/>
    <property type="evidence" value="ECO:0007669"/>
    <property type="project" value="InterPro"/>
</dbReference>
<dbReference type="GO" id="GO:0008610">
    <property type="term" value="P:lipid biosynthetic process"/>
    <property type="evidence" value="ECO:0007669"/>
    <property type="project" value="InterPro"/>
</dbReference>
<gene>
    <name evidence="2" type="ORF">PCAR00345_LOCUS12606</name>
</gene>
<dbReference type="InterPro" id="IPR006694">
    <property type="entry name" value="Fatty_acid_hydroxylase"/>
</dbReference>
<feature type="domain" description="Fatty acid hydroxylase" evidence="1">
    <location>
        <begin position="87"/>
        <end position="218"/>
    </location>
</feature>
<name>A0A7S4BAT9_CHRCT</name>
<organism evidence="2">
    <name type="scientific">Chrysotila carterae</name>
    <name type="common">Marine alga</name>
    <name type="synonym">Syracosphaera carterae</name>
    <dbReference type="NCBI Taxonomy" id="13221"/>
    <lineage>
        <taxon>Eukaryota</taxon>
        <taxon>Haptista</taxon>
        <taxon>Haptophyta</taxon>
        <taxon>Prymnesiophyceae</taxon>
        <taxon>Isochrysidales</taxon>
        <taxon>Isochrysidaceae</taxon>
        <taxon>Chrysotila</taxon>
    </lineage>
</organism>
<accession>A0A7S4BAT9</accession>
<proteinExistence type="predicted"/>
<reference evidence="2" key="1">
    <citation type="submission" date="2021-01" db="EMBL/GenBank/DDBJ databases">
        <authorList>
            <person name="Corre E."/>
            <person name="Pelletier E."/>
            <person name="Niang G."/>
            <person name="Scheremetjew M."/>
            <person name="Finn R."/>
            <person name="Kale V."/>
            <person name="Holt S."/>
            <person name="Cochrane G."/>
            <person name="Meng A."/>
            <person name="Brown T."/>
            <person name="Cohen L."/>
        </authorList>
    </citation>
    <scope>NUCLEOTIDE SEQUENCE</scope>
    <source>
        <strain evidence="2">CCMP645</strain>
    </source>
</reference>
<protein>
    <recommendedName>
        <fullName evidence="1">Fatty acid hydroxylase domain-containing protein</fullName>
    </recommendedName>
</protein>
<dbReference type="Pfam" id="PF04116">
    <property type="entry name" value="FA_hydroxylase"/>
    <property type="match status" value="1"/>
</dbReference>
<dbReference type="AlphaFoldDB" id="A0A7S4BAT9"/>
<evidence type="ECO:0000259" key="1">
    <source>
        <dbReference type="Pfam" id="PF04116"/>
    </source>
</evidence>
<evidence type="ECO:0000313" key="2">
    <source>
        <dbReference type="EMBL" id="CAE0760000.1"/>
    </source>
</evidence>
<dbReference type="GO" id="GO:0016491">
    <property type="term" value="F:oxidoreductase activity"/>
    <property type="evidence" value="ECO:0007669"/>
    <property type="project" value="InterPro"/>
</dbReference>